<dbReference type="AlphaFoldDB" id="A0A117NHL2"/>
<proteinExistence type="predicted"/>
<evidence type="ECO:0000313" key="1">
    <source>
        <dbReference type="EMBL" id="KUM48533.1"/>
    </source>
</evidence>
<dbReference type="EMBL" id="LKAM01000005">
    <property type="protein sequence ID" value="KUM48533.1"/>
    <property type="molecule type" value="Genomic_DNA"/>
</dbReference>
<gene>
    <name evidence="1" type="ORF">ABT39_MTgene4548</name>
</gene>
<geneLocation type="mitochondrion" evidence="1"/>
<sequence>MDQLIVRLGQLVQMLLMLLVKRMNRLLQHQGLKTGRDAAGPTCAGGYSTTVTTVGGVTGYGTARAAETETTESTYSADSYTYAAFAYRSTESTLYLCC</sequence>
<accession>A0A117NHL2</accession>
<keyword evidence="1" id="KW-0496">Mitochondrion</keyword>
<comment type="caution">
    <text evidence="1">The sequence shown here is derived from an EMBL/GenBank/DDBJ whole genome shotgun (WGS) entry which is preliminary data.</text>
</comment>
<name>A0A117NHL2_PICGL</name>
<reference evidence="1" key="1">
    <citation type="journal article" date="2015" name="Genome Biol. Evol.">
        <title>Organellar Genomes of White Spruce (Picea glauca): Assembly and Annotation.</title>
        <authorList>
            <person name="Jackman S.D."/>
            <person name="Warren R.L."/>
            <person name="Gibb E.A."/>
            <person name="Vandervalk B.P."/>
            <person name="Mohamadi H."/>
            <person name="Chu J."/>
            <person name="Raymond A."/>
            <person name="Pleasance S."/>
            <person name="Coope R."/>
            <person name="Wildung M.R."/>
            <person name="Ritland C.E."/>
            <person name="Bousquet J."/>
            <person name="Jones S.J."/>
            <person name="Bohlmann J."/>
            <person name="Birol I."/>
        </authorList>
    </citation>
    <scope>NUCLEOTIDE SEQUENCE [LARGE SCALE GENOMIC DNA]</scope>
    <source>
        <tissue evidence="1">Flushing bud</tissue>
    </source>
</reference>
<protein>
    <submittedName>
        <fullName evidence="1">Uncharacterized protein</fullName>
    </submittedName>
</protein>
<organism evidence="1">
    <name type="scientific">Picea glauca</name>
    <name type="common">White spruce</name>
    <name type="synonym">Pinus glauca</name>
    <dbReference type="NCBI Taxonomy" id="3330"/>
    <lineage>
        <taxon>Eukaryota</taxon>
        <taxon>Viridiplantae</taxon>
        <taxon>Streptophyta</taxon>
        <taxon>Embryophyta</taxon>
        <taxon>Tracheophyta</taxon>
        <taxon>Spermatophyta</taxon>
        <taxon>Pinopsida</taxon>
        <taxon>Pinidae</taxon>
        <taxon>Conifers I</taxon>
        <taxon>Pinales</taxon>
        <taxon>Pinaceae</taxon>
        <taxon>Picea</taxon>
    </lineage>
</organism>